<gene>
    <name evidence="5" type="ORF">BJY18_007145</name>
</gene>
<dbReference type="SUPFAM" id="SSF56801">
    <property type="entry name" value="Acetyl-CoA synthetase-like"/>
    <property type="match status" value="1"/>
</dbReference>
<organism evidence="5 6">
    <name type="scientific">Amycolatopsis jiangsuensis</name>
    <dbReference type="NCBI Taxonomy" id="1181879"/>
    <lineage>
        <taxon>Bacteria</taxon>
        <taxon>Bacillati</taxon>
        <taxon>Actinomycetota</taxon>
        <taxon>Actinomycetes</taxon>
        <taxon>Pseudonocardiales</taxon>
        <taxon>Pseudonocardiaceae</taxon>
        <taxon>Amycolatopsis</taxon>
    </lineage>
</organism>
<dbReference type="FunFam" id="3.30.300.30:FF:000008">
    <property type="entry name" value="2,3-dihydroxybenzoate-AMP ligase"/>
    <property type="match status" value="1"/>
</dbReference>
<keyword evidence="2 5" id="KW-0436">Ligase</keyword>
<dbReference type="AlphaFoldDB" id="A0A840J6K4"/>
<proteinExistence type="inferred from homology"/>
<sequence length="548" mass="58044">MTEAPWLRNYPGGLPSHITPEYGSVLDAFDAHIAENPDRDAIAYFDGAITYRELDDRACALAAALSTRGFGPGDRLALYLQNDPAFVVGLLAAWRARAVAVPVNPMNKAREVTYLLQDSGAAAVLTLDGLYHSVLREVVGSGSTAVRQVFVASALDDQTRNDRRVLPATAAAITGPDVVLLSTVYARFAGQACASAPTDPASPAVLTYTSGTTGVPKGAINTHRGLAFAGQIYREWMGLGSDDVILGIAPLFHITGLVGHVCAALVSGCRLVLVHRFEGSVVLDAIREHRPTFTVGAITAFTNLAGAEGATKEDFASLRAVYSGGAPIAPELRERIRDRIGIVIHNIYGMTETTSPAHAVPLGVATPVDPGTGALSIGLPVFNTRARILDDDGTVLPPGKLGELAISGPQVVPGYWNKPVDTADRITGGEIRTGDVGLMDAEGWFYLVDRKSDVIIASGYKVWPREVEDVLLGHPAVREAAVVGVPDEYRGQTVRAVVSLRAGAAVTDGELIAFCRDRLAAYKCPRAVEFVGELPKNAAGKVLRRGLR</sequence>
<dbReference type="InterPro" id="IPR042099">
    <property type="entry name" value="ANL_N_sf"/>
</dbReference>
<dbReference type="PROSITE" id="PS00455">
    <property type="entry name" value="AMP_BINDING"/>
    <property type="match status" value="1"/>
</dbReference>
<dbReference type="GO" id="GO:0004467">
    <property type="term" value="F:long-chain fatty acid-CoA ligase activity"/>
    <property type="evidence" value="ECO:0007669"/>
    <property type="project" value="UniProtKB-EC"/>
</dbReference>
<feature type="domain" description="AMP-dependent synthetase/ligase" evidence="3">
    <location>
        <begin position="29"/>
        <end position="416"/>
    </location>
</feature>
<dbReference type="Pfam" id="PF13193">
    <property type="entry name" value="AMP-binding_C"/>
    <property type="match status" value="1"/>
</dbReference>
<dbReference type="Proteomes" id="UP000581769">
    <property type="component" value="Unassembled WGS sequence"/>
</dbReference>
<accession>A0A840J6K4</accession>
<dbReference type="EMBL" id="JACHMG010000001">
    <property type="protein sequence ID" value="MBB4689660.1"/>
    <property type="molecule type" value="Genomic_DNA"/>
</dbReference>
<dbReference type="Gene3D" id="3.40.50.12780">
    <property type="entry name" value="N-terminal domain of ligase-like"/>
    <property type="match status" value="1"/>
</dbReference>
<evidence type="ECO:0000256" key="2">
    <source>
        <dbReference type="ARBA" id="ARBA00022598"/>
    </source>
</evidence>
<dbReference type="InterPro" id="IPR025110">
    <property type="entry name" value="AMP-bd_C"/>
</dbReference>
<dbReference type="InterPro" id="IPR050237">
    <property type="entry name" value="ATP-dep_AMP-bd_enzyme"/>
</dbReference>
<dbReference type="Gene3D" id="3.30.300.30">
    <property type="match status" value="1"/>
</dbReference>
<protein>
    <submittedName>
        <fullName evidence="5">Long-chain acyl-CoA synthetase</fullName>
        <ecNumber evidence="5">6.2.1.3</ecNumber>
    </submittedName>
</protein>
<evidence type="ECO:0000256" key="1">
    <source>
        <dbReference type="ARBA" id="ARBA00006432"/>
    </source>
</evidence>
<comment type="caution">
    <text evidence="5">The sequence shown here is derived from an EMBL/GenBank/DDBJ whole genome shotgun (WGS) entry which is preliminary data.</text>
</comment>
<dbReference type="Pfam" id="PF00501">
    <property type="entry name" value="AMP-binding"/>
    <property type="match status" value="1"/>
</dbReference>
<dbReference type="InterPro" id="IPR020845">
    <property type="entry name" value="AMP-binding_CS"/>
</dbReference>
<name>A0A840J6K4_9PSEU</name>
<evidence type="ECO:0000259" key="3">
    <source>
        <dbReference type="Pfam" id="PF00501"/>
    </source>
</evidence>
<dbReference type="PANTHER" id="PTHR43767">
    <property type="entry name" value="LONG-CHAIN-FATTY-ACID--COA LIGASE"/>
    <property type="match status" value="1"/>
</dbReference>
<dbReference type="EC" id="6.2.1.3" evidence="5"/>
<feature type="domain" description="AMP-binding enzyme C-terminal" evidence="4">
    <location>
        <begin position="466"/>
        <end position="541"/>
    </location>
</feature>
<dbReference type="RefSeq" id="WP_184784153.1">
    <property type="nucleotide sequence ID" value="NZ_JACHMG010000001.1"/>
</dbReference>
<dbReference type="InterPro" id="IPR045851">
    <property type="entry name" value="AMP-bd_C_sf"/>
</dbReference>
<dbReference type="InterPro" id="IPR000873">
    <property type="entry name" value="AMP-dep_synth/lig_dom"/>
</dbReference>
<dbReference type="PANTHER" id="PTHR43767:SF1">
    <property type="entry name" value="NONRIBOSOMAL PEPTIDE SYNTHASE PES1 (EUROFUNG)-RELATED"/>
    <property type="match status" value="1"/>
</dbReference>
<keyword evidence="6" id="KW-1185">Reference proteome</keyword>
<evidence type="ECO:0000313" key="5">
    <source>
        <dbReference type="EMBL" id="MBB4689660.1"/>
    </source>
</evidence>
<reference evidence="5 6" key="1">
    <citation type="submission" date="2020-08" db="EMBL/GenBank/DDBJ databases">
        <title>Sequencing the genomes of 1000 actinobacteria strains.</title>
        <authorList>
            <person name="Klenk H.-P."/>
        </authorList>
    </citation>
    <scope>NUCLEOTIDE SEQUENCE [LARGE SCALE GENOMIC DNA]</scope>
    <source>
        <strain evidence="5 6">DSM 45859</strain>
    </source>
</reference>
<comment type="similarity">
    <text evidence="1">Belongs to the ATP-dependent AMP-binding enzyme family.</text>
</comment>
<evidence type="ECO:0000259" key="4">
    <source>
        <dbReference type="Pfam" id="PF13193"/>
    </source>
</evidence>
<evidence type="ECO:0000313" key="6">
    <source>
        <dbReference type="Proteomes" id="UP000581769"/>
    </source>
</evidence>